<sequence>MAEGRLAARLPHLGRARTRGRPASYPSAAPRAATRLSGAPALLLAPQEPTPNRDPRSPRTPTTEVFDVPSRRITEHERDETDTPRQRLVRDAYLNSPLTHPL</sequence>
<accession>A0A7G1P054</accession>
<dbReference type="KEGG" id="sgm:GCM10017557_36470"/>
<feature type="compositionally biased region" description="Basic and acidic residues" evidence="1">
    <location>
        <begin position="69"/>
        <end position="90"/>
    </location>
</feature>
<feature type="compositionally biased region" description="Low complexity" evidence="1">
    <location>
        <begin position="21"/>
        <end position="33"/>
    </location>
</feature>
<name>A0A7G1P054_9ACTN</name>
<proteinExistence type="predicted"/>
<feature type="region of interest" description="Disordered" evidence="1">
    <location>
        <begin position="1"/>
        <end position="102"/>
    </location>
</feature>
<dbReference type="EMBL" id="AP023440">
    <property type="protein sequence ID" value="BCL28788.1"/>
    <property type="molecule type" value="Genomic_DNA"/>
</dbReference>
<reference evidence="2 3" key="1">
    <citation type="journal article" date="2014" name="Int. J. Syst. Evol. Microbiol.">
        <title>Complete genome sequence of Corynebacterium casei LMG S-19264T (=DSM 44701T), isolated from a smear-ripened cheese.</title>
        <authorList>
            <consortium name="US DOE Joint Genome Institute (JGI-PGF)"/>
            <person name="Walter F."/>
            <person name="Albersmeier A."/>
            <person name="Kalinowski J."/>
            <person name="Ruckert C."/>
        </authorList>
    </citation>
    <scope>NUCLEOTIDE SEQUENCE [LARGE SCALE GENOMIC DNA]</scope>
    <source>
        <strain evidence="2 3">JCM 4677</strain>
    </source>
</reference>
<dbReference type="Proteomes" id="UP000516444">
    <property type="component" value="Chromosome"/>
</dbReference>
<gene>
    <name evidence="2" type="ORF">GCM10017557_36470</name>
</gene>
<evidence type="ECO:0000313" key="3">
    <source>
        <dbReference type="Proteomes" id="UP000516444"/>
    </source>
</evidence>
<evidence type="ECO:0000313" key="2">
    <source>
        <dbReference type="EMBL" id="BCL28788.1"/>
    </source>
</evidence>
<evidence type="ECO:0000256" key="1">
    <source>
        <dbReference type="SAM" id="MobiDB-lite"/>
    </source>
</evidence>
<protein>
    <submittedName>
        <fullName evidence="2">Uncharacterized protein</fullName>
    </submittedName>
</protein>
<organism evidence="2 3">
    <name type="scientific">Streptomyces aurantiacus</name>
    <dbReference type="NCBI Taxonomy" id="47760"/>
    <lineage>
        <taxon>Bacteria</taxon>
        <taxon>Bacillati</taxon>
        <taxon>Actinomycetota</taxon>
        <taxon>Actinomycetes</taxon>
        <taxon>Kitasatosporales</taxon>
        <taxon>Streptomycetaceae</taxon>
        <taxon>Streptomyces</taxon>
        <taxon>Streptomyces aurantiacus group</taxon>
    </lineage>
</organism>
<keyword evidence="3" id="KW-1185">Reference proteome</keyword>
<dbReference type="AlphaFoldDB" id="A0A7G1P054"/>